<dbReference type="SUPFAM" id="SSF47323">
    <property type="entry name" value="Anticodon-binding domain of a subclass of class I aminoacyl-tRNA synthetases"/>
    <property type="match status" value="1"/>
</dbReference>
<dbReference type="InterPro" id="IPR032678">
    <property type="entry name" value="tRNA-synt_1_cat_dom"/>
</dbReference>
<dbReference type="GO" id="GO:0006423">
    <property type="term" value="P:cysteinyl-tRNA aminoacylation"/>
    <property type="evidence" value="ECO:0007669"/>
    <property type="project" value="InterPro"/>
</dbReference>
<evidence type="ECO:0000256" key="11">
    <source>
        <dbReference type="ARBA" id="ARBA00022917"/>
    </source>
</evidence>
<evidence type="ECO:0000313" key="16">
    <source>
        <dbReference type="EMBL" id="KAF5321618.1"/>
    </source>
</evidence>
<dbReference type="Gene3D" id="1.20.120.1910">
    <property type="entry name" value="Cysteine-tRNA ligase, C-terminal anti-codon recognition domain"/>
    <property type="match status" value="1"/>
</dbReference>
<evidence type="ECO:0000256" key="8">
    <source>
        <dbReference type="ARBA" id="ARBA00022741"/>
    </source>
</evidence>
<dbReference type="FunFam" id="1.20.120.1910:FF:000005">
    <property type="entry name" value="Cysteine-tRNA ligase, putative"/>
    <property type="match status" value="1"/>
</dbReference>
<dbReference type="CDD" id="cd00672">
    <property type="entry name" value="CysRS_core"/>
    <property type="match status" value="1"/>
</dbReference>
<evidence type="ECO:0000256" key="10">
    <source>
        <dbReference type="ARBA" id="ARBA00022840"/>
    </source>
</evidence>
<dbReference type="Gene3D" id="3.40.50.620">
    <property type="entry name" value="HUPs"/>
    <property type="match status" value="2"/>
</dbReference>
<keyword evidence="10" id="KW-0067">ATP-binding</keyword>
<organism evidence="16 17">
    <name type="scientific">Psilocybe cf. subviscida</name>
    <dbReference type="NCBI Taxonomy" id="2480587"/>
    <lineage>
        <taxon>Eukaryota</taxon>
        <taxon>Fungi</taxon>
        <taxon>Dikarya</taxon>
        <taxon>Basidiomycota</taxon>
        <taxon>Agaricomycotina</taxon>
        <taxon>Agaricomycetes</taxon>
        <taxon>Agaricomycetidae</taxon>
        <taxon>Agaricales</taxon>
        <taxon>Agaricineae</taxon>
        <taxon>Strophariaceae</taxon>
        <taxon>Psilocybe</taxon>
    </lineage>
</organism>
<dbReference type="EC" id="6.1.1.16" evidence="4"/>
<name>A0A8H5BEJ3_9AGAR</name>
<keyword evidence="8" id="KW-0547">Nucleotide-binding</keyword>
<evidence type="ECO:0000259" key="14">
    <source>
        <dbReference type="Pfam" id="PF01406"/>
    </source>
</evidence>
<dbReference type="Pfam" id="PF09190">
    <property type="entry name" value="DALR_2"/>
    <property type="match status" value="1"/>
</dbReference>
<evidence type="ECO:0000256" key="2">
    <source>
        <dbReference type="ARBA" id="ARBA00004496"/>
    </source>
</evidence>
<dbReference type="PANTHER" id="PTHR10890:SF3">
    <property type="entry name" value="CYSTEINE--TRNA LIGASE, CYTOPLASMIC"/>
    <property type="match status" value="1"/>
</dbReference>
<keyword evidence="7" id="KW-0479">Metal-binding</keyword>
<feature type="domain" description="Cysteinyl-tRNA synthetase class Ia DALR" evidence="15">
    <location>
        <begin position="556"/>
        <end position="614"/>
    </location>
</feature>
<dbReference type="InterPro" id="IPR009080">
    <property type="entry name" value="tRNAsynth_Ia_anticodon-bd"/>
</dbReference>
<dbReference type="PRINTS" id="PR00983">
    <property type="entry name" value="TRNASYNTHCYS"/>
</dbReference>
<evidence type="ECO:0000256" key="9">
    <source>
        <dbReference type="ARBA" id="ARBA00022833"/>
    </source>
</evidence>
<protein>
    <recommendedName>
        <fullName evidence="4">cysteine--tRNA ligase</fullName>
        <ecNumber evidence="4">6.1.1.16</ecNumber>
    </recommendedName>
    <alternativeName>
        <fullName evidence="13">Cysteinyl-tRNA synthetase</fullName>
    </alternativeName>
</protein>
<dbReference type="SUPFAM" id="SSF52374">
    <property type="entry name" value="Nucleotidylyl transferase"/>
    <property type="match status" value="1"/>
</dbReference>
<comment type="caution">
    <text evidence="16">The sequence shown here is derived from an EMBL/GenBank/DDBJ whole genome shotgun (WGS) entry which is preliminary data.</text>
</comment>
<evidence type="ECO:0000256" key="7">
    <source>
        <dbReference type="ARBA" id="ARBA00022723"/>
    </source>
</evidence>
<keyword evidence="11" id="KW-0648">Protein biosynthesis</keyword>
<keyword evidence="5" id="KW-0963">Cytoplasm</keyword>
<dbReference type="HAMAP" id="MF_00041">
    <property type="entry name" value="Cys_tRNA_synth"/>
    <property type="match status" value="1"/>
</dbReference>
<dbReference type="GO" id="GO:0046872">
    <property type="term" value="F:metal ion binding"/>
    <property type="evidence" value="ECO:0007669"/>
    <property type="project" value="UniProtKB-KW"/>
</dbReference>
<evidence type="ECO:0000256" key="13">
    <source>
        <dbReference type="ARBA" id="ARBA00031499"/>
    </source>
</evidence>
<dbReference type="Proteomes" id="UP000567179">
    <property type="component" value="Unassembled WGS sequence"/>
</dbReference>
<dbReference type="NCBIfam" id="TIGR00435">
    <property type="entry name" value="cysS"/>
    <property type="match status" value="1"/>
</dbReference>
<dbReference type="Pfam" id="PF01406">
    <property type="entry name" value="tRNA-synt_1e"/>
    <property type="match status" value="1"/>
</dbReference>
<reference evidence="16 17" key="1">
    <citation type="journal article" date="2020" name="ISME J.">
        <title>Uncovering the hidden diversity of litter-decomposition mechanisms in mushroom-forming fungi.</title>
        <authorList>
            <person name="Floudas D."/>
            <person name="Bentzer J."/>
            <person name="Ahren D."/>
            <person name="Johansson T."/>
            <person name="Persson P."/>
            <person name="Tunlid A."/>
        </authorList>
    </citation>
    <scope>NUCLEOTIDE SEQUENCE [LARGE SCALE GENOMIC DNA]</scope>
    <source>
        <strain evidence="16 17">CBS 101986</strain>
    </source>
</reference>
<evidence type="ECO:0000313" key="17">
    <source>
        <dbReference type="Proteomes" id="UP000567179"/>
    </source>
</evidence>
<evidence type="ECO:0000256" key="3">
    <source>
        <dbReference type="ARBA" id="ARBA00005594"/>
    </source>
</evidence>
<evidence type="ECO:0000256" key="5">
    <source>
        <dbReference type="ARBA" id="ARBA00022490"/>
    </source>
</evidence>
<comment type="cofactor">
    <cofactor evidence="1">
        <name>Zn(2+)</name>
        <dbReference type="ChEBI" id="CHEBI:29105"/>
    </cofactor>
</comment>
<dbReference type="PANTHER" id="PTHR10890">
    <property type="entry name" value="CYSTEINYL-TRNA SYNTHETASE"/>
    <property type="match status" value="1"/>
</dbReference>
<evidence type="ECO:0000256" key="6">
    <source>
        <dbReference type="ARBA" id="ARBA00022598"/>
    </source>
</evidence>
<comment type="subcellular location">
    <subcellularLocation>
        <location evidence="2">Cytoplasm</location>
    </subcellularLocation>
</comment>
<keyword evidence="12" id="KW-0030">Aminoacyl-tRNA synthetase</keyword>
<evidence type="ECO:0000259" key="15">
    <source>
        <dbReference type="Pfam" id="PF09190"/>
    </source>
</evidence>
<keyword evidence="6" id="KW-0436">Ligase</keyword>
<dbReference type="GO" id="GO:0004817">
    <property type="term" value="F:cysteine-tRNA ligase activity"/>
    <property type="evidence" value="ECO:0007669"/>
    <property type="project" value="UniProtKB-EC"/>
</dbReference>
<keyword evidence="9" id="KW-0862">Zinc</keyword>
<gene>
    <name evidence="16" type="ORF">D9619_001484</name>
</gene>
<dbReference type="OrthoDB" id="438179at2759"/>
<feature type="domain" description="tRNA synthetases class I catalytic" evidence="14">
    <location>
        <begin position="67"/>
        <end position="503"/>
    </location>
</feature>
<evidence type="ECO:0000256" key="1">
    <source>
        <dbReference type="ARBA" id="ARBA00001947"/>
    </source>
</evidence>
<dbReference type="AlphaFoldDB" id="A0A8H5BEJ3"/>
<comment type="similarity">
    <text evidence="3">Belongs to the class-I aminoacyl-tRNA synthetase family.</text>
</comment>
<dbReference type="InterPro" id="IPR015803">
    <property type="entry name" value="Cys-tRNA-ligase"/>
</dbReference>
<proteinExistence type="inferred from homology"/>
<dbReference type="InterPro" id="IPR015273">
    <property type="entry name" value="Cys-tRNA-synt_Ia_DALR"/>
</dbReference>
<evidence type="ECO:0000256" key="4">
    <source>
        <dbReference type="ARBA" id="ARBA00012832"/>
    </source>
</evidence>
<dbReference type="GO" id="GO:0005524">
    <property type="term" value="F:ATP binding"/>
    <property type="evidence" value="ECO:0007669"/>
    <property type="project" value="UniProtKB-KW"/>
</dbReference>
<dbReference type="InterPro" id="IPR014729">
    <property type="entry name" value="Rossmann-like_a/b/a_fold"/>
</dbReference>
<dbReference type="EMBL" id="JAACJJ010000028">
    <property type="protein sequence ID" value="KAF5321618.1"/>
    <property type="molecule type" value="Genomic_DNA"/>
</dbReference>
<keyword evidence="17" id="KW-1185">Reference proteome</keyword>
<dbReference type="GO" id="GO:0005737">
    <property type="term" value="C:cytoplasm"/>
    <property type="evidence" value="ECO:0007669"/>
    <property type="project" value="UniProtKB-SubCell"/>
</dbReference>
<sequence length="808" mass="91553">MIKLFTSLRPKTSQISFSICYPANRQLLQSNYSMSVQQPPWHIPQKQTEEPVLRVYNSLTKTKNEFVPRNGRRVKWYNCGPTVYDASHMGHARNYVTQDVLRRIMTDYFGYDVHFVMNVTDIDDKIIERARQNHLLETFRSQTSELTPALIEKLLDAWKAYVVARVNKGLPETEKIQLGQEEAGWTRIGELYQTAVWKAECLGRDEKFDMHYSASRRSLETIQQAQAQLAAGDSSVDSARQLIDGASAILAIALDAELKSTVTDPAISRRLSAYWEGKFFEDMTRLRVRDPDTVTRVTEYVPEIVEFVQKIIGNGYAYEAEGSVYFNTGGFDKADNHSYAKLEPWSAGNRELLEEGEGSLASKTGRRSAADFALWKASKPGEPAWPSPWGPGRPGWHIECSVMASAILGDNMDIHSGGIDLAFPHHDNEIAQSEAYHNCDSWVNYFFHTGHLHIEGQKMSKSLKNFITIDEILERFTARQLRLAFVTQLWNAKIDFSETLMMNDVRNLENTINNFFTTTKALVYQGKKNGMASDGHHHFEAHEQELLQELNKAQTEFREVLCDSFNTPKAIEVLRELISKTNVYINMQPSTPKNVRLIENIAQWVSNMLRMFGLGEGEKTEIGWGQVDTTGSGANRDEILMPYLSTLSTFRDDVRRLAMAKGENALKDILALCDRLRDSDLVPLGVALDDQENGTALVKLVSPEDLIKARKEKLALAEAKAAKKAASVAAERAKRLEKIEKGRVAPLDMFKPPHVLEGRYGSWNDQGVPLTDSEGKELSKNQAKKVMKDHENQVKLHEEFLKWQKENP</sequence>
<accession>A0A8H5BEJ3</accession>
<dbReference type="InterPro" id="IPR024909">
    <property type="entry name" value="Cys-tRNA/MSH_ligase"/>
</dbReference>
<evidence type="ECO:0000256" key="12">
    <source>
        <dbReference type="ARBA" id="ARBA00023146"/>
    </source>
</evidence>